<keyword evidence="3" id="KW-0808">Transferase</keyword>
<dbReference type="Proteomes" id="UP001151760">
    <property type="component" value="Unassembled WGS sequence"/>
</dbReference>
<feature type="domain" description="Reverse transcriptase zinc-binding" evidence="2">
    <location>
        <begin position="284"/>
        <end position="349"/>
    </location>
</feature>
<dbReference type="PANTHER" id="PTHR33116">
    <property type="entry name" value="REVERSE TRANSCRIPTASE ZINC-BINDING DOMAIN-CONTAINING PROTEIN-RELATED-RELATED"/>
    <property type="match status" value="1"/>
</dbReference>
<keyword evidence="3" id="KW-0695">RNA-directed DNA polymerase</keyword>
<keyword evidence="1" id="KW-0812">Transmembrane</keyword>
<dbReference type="InterPro" id="IPR026960">
    <property type="entry name" value="RVT-Znf"/>
</dbReference>
<gene>
    <name evidence="3" type="ORF">Tco_1028246</name>
</gene>
<keyword evidence="3" id="KW-0548">Nucleotidyltransferase</keyword>
<sequence>MKVCINYSYTSILDNGSPTKEFKLGKGVRKGDPLSPFIFLIMAEALSVAIEEATKGGGRLTLVKSVMGSLPLYYFSIFRAPSKILSLLESIRGRFFWGGSAEDRKISWVAWKQIMNDLPWAALGLVVSCLAILFFSRSGGGGSGIWSNILKVGWKINDNCVPFINSFKRKVISGSSTRIWKDMWFGSQSLDPIYPRLFALALDKNCLVQQWVSVSSENRDLWRRHLFLGIEMEELENFDSVIMRLSLQDGVDSWMWSLDTSGSFKVSILRSCIDSLDLSRSDPTTLWNELIPKKVNVFFWRLIRNRLPTKTNLVDKGIDLHTVLCFFCDDYYESSAHIFIECKMVKPIWDHISRWCNVHVSLARSYDLLELSGSVILALVFTKTFDAIIRITSWVIWKHRN</sequence>
<reference evidence="3" key="2">
    <citation type="submission" date="2022-01" db="EMBL/GenBank/DDBJ databases">
        <authorList>
            <person name="Yamashiro T."/>
            <person name="Shiraishi A."/>
            <person name="Satake H."/>
            <person name="Nakayama K."/>
        </authorList>
    </citation>
    <scope>NUCLEOTIDE SEQUENCE</scope>
</reference>
<feature type="transmembrane region" description="Helical" evidence="1">
    <location>
        <begin position="118"/>
        <end position="136"/>
    </location>
</feature>
<comment type="caution">
    <text evidence="3">The sequence shown here is derived from an EMBL/GenBank/DDBJ whole genome shotgun (WGS) entry which is preliminary data.</text>
</comment>
<protein>
    <submittedName>
        <fullName evidence="3">RNA-directed DNA polymerase, eukaryota, reverse transcriptase zinc-binding domain protein</fullName>
    </submittedName>
</protein>
<name>A0ABQ5G014_9ASTR</name>
<keyword evidence="4" id="KW-1185">Reference proteome</keyword>
<reference evidence="3" key="1">
    <citation type="journal article" date="2022" name="Int. J. Mol. Sci.">
        <title>Draft Genome of Tanacetum Coccineum: Genomic Comparison of Closely Related Tanacetum-Family Plants.</title>
        <authorList>
            <person name="Yamashiro T."/>
            <person name="Shiraishi A."/>
            <person name="Nakayama K."/>
            <person name="Satake H."/>
        </authorList>
    </citation>
    <scope>NUCLEOTIDE SEQUENCE</scope>
</reference>
<evidence type="ECO:0000259" key="2">
    <source>
        <dbReference type="Pfam" id="PF13966"/>
    </source>
</evidence>
<evidence type="ECO:0000256" key="1">
    <source>
        <dbReference type="SAM" id="Phobius"/>
    </source>
</evidence>
<evidence type="ECO:0000313" key="3">
    <source>
        <dbReference type="EMBL" id="GJT68960.1"/>
    </source>
</evidence>
<dbReference type="GO" id="GO:0003964">
    <property type="term" value="F:RNA-directed DNA polymerase activity"/>
    <property type="evidence" value="ECO:0007669"/>
    <property type="project" value="UniProtKB-KW"/>
</dbReference>
<accession>A0ABQ5G014</accession>
<dbReference type="EMBL" id="BQNB010017945">
    <property type="protein sequence ID" value="GJT68960.1"/>
    <property type="molecule type" value="Genomic_DNA"/>
</dbReference>
<organism evidence="3 4">
    <name type="scientific">Tanacetum coccineum</name>
    <dbReference type="NCBI Taxonomy" id="301880"/>
    <lineage>
        <taxon>Eukaryota</taxon>
        <taxon>Viridiplantae</taxon>
        <taxon>Streptophyta</taxon>
        <taxon>Embryophyta</taxon>
        <taxon>Tracheophyta</taxon>
        <taxon>Spermatophyta</taxon>
        <taxon>Magnoliopsida</taxon>
        <taxon>eudicotyledons</taxon>
        <taxon>Gunneridae</taxon>
        <taxon>Pentapetalae</taxon>
        <taxon>asterids</taxon>
        <taxon>campanulids</taxon>
        <taxon>Asterales</taxon>
        <taxon>Asteraceae</taxon>
        <taxon>Asteroideae</taxon>
        <taxon>Anthemideae</taxon>
        <taxon>Anthemidinae</taxon>
        <taxon>Tanacetum</taxon>
    </lineage>
</organism>
<dbReference type="Pfam" id="PF13966">
    <property type="entry name" value="zf-RVT"/>
    <property type="match status" value="1"/>
</dbReference>
<keyword evidence="1" id="KW-0472">Membrane</keyword>
<dbReference type="PANTHER" id="PTHR33116:SF77">
    <property type="entry name" value="RNA-DIRECTED DNA POLYMERASE"/>
    <property type="match status" value="1"/>
</dbReference>
<proteinExistence type="predicted"/>
<keyword evidence="1" id="KW-1133">Transmembrane helix</keyword>
<evidence type="ECO:0000313" key="4">
    <source>
        <dbReference type="Proteomes" id="UP001151760"/>
    </source>
</evidence>